<gene>
    <name evidence="3" type="ORF">CP976_10795</name>
</gene>
<dbReference type="GO" id="GO:0016491">
    <property type="term" value="F:oxidoreductase activity"/>
    <property type="evidence" value="ECO:0007669"/>
    <property type="project" value="UniProtKB-KW"/>
</dbReference>
<dbReference type="GeneID" id="91416569"/>
<dbReference type="KEGG" id="scoe:CP976_10795"/>
<dbReference type="Proteomes" id="UP000326598">
    <property type="component" value="Chromosome"/>
</dbReference>
<evidence type="ECO:0000256" key="1">
    <source>
        <dbReference type="ARBA" id="ARBA00023002"/>
    </source>
</evidence>
<dbReference type="GO" id="GO:0005737">
    <property type="term" value="C:cytoplasm"/>
    <property type="evidence" value="ECO:0007669"/>
    <property type="project" value="TreeGrafter"/>
</dbReference>
<evidence type="ECO:0000259" key="2">
    <source>
        <dbReference type="Pfam" id="PF01266"/>
    </source>
</evidence>
<dbReference type="Gene3D" id="3.50.50.60">
    <property type="entry name" value="FAD/NAD(P)-binding domain"/>
    <property type="match status" value="1"/>
</dbReference>
<organism evidence="3 4">
    <name type="scientific">Streptomyces coeruleorubidus</name>
    <dbReference type="NCBI Taxonomy" id="116188"/>
    <lineage>
        <taxon>Bacteria</taxon>
        <taxon>Bacillati</taxon>
        <taxon>Actinomycetota</taxon>
        <taxon>Actinomycetes</taxon>
        <taxon>Kitasatosporales</taxon>
        <taxon>Streptomycetaceae</taxon>
        <taxon>Streptomyces</taxon>
    </lineage>
</organism>
<evidence type="ECO:0000313" key="3">
    <source>
        <dbReference type="EMBL" id="QEV24592.1"/>
    </source>
</evidence>
<proteinExistence type="predicted"/>
<name>A0A5J6HZJ7_STRC4</name>
<protein>
    <submittedName>
        <fullName evidence="3">FAD-binding oxidoreductase</fullName>
    </submittedName>
</protein>
<dbReference type="PANTHER" id="PTHR13847">
    <property type="entry name" value="SARCOSINE DEHYDROGENASE-RELATED"/>
    <property type="match status" value="1"/>
</dbReference>
<dbReference type="EMBL" id="CP023694">
    <property type="protein sequence ID" value="QEV24592.1"/>
    <property type="molecule type" value="Genomic_DNA"/>
</dbReference>
<dbReference type="InterPro" id="IPR036188">
    <property type="entry name" value="FAD/NAD-bd_sf"/>
</dbReference>
<dbReference type="Pfam" id="PF01266">
    <property type="entry name" value="DAO"/>
    <property type="match status" value="1"/>
</dbReference>
<evidence type="ECO:0000313" key="4">
    <source>
        <dbReference type="Proteomes" id="UP000326598"/>
    </source>
</evidence>
<accession>A0A5J6HZJ7</accession>
<dbReference type="InterPro" id="IPR006076">
    <property type="entry name" value="FAD-dep_OxRdtase"/>
</dbReference>
<dbReference type="AlphaFoldDB" id="A0A5J6HZJ7"/>
<sequence>MITADIAIVGNGVLALSTAFELTRRDDSLSVAVIGPKDLEGGATPASGAMLNCFAEVTKYTLASDASRAKFDMCRDSLTLWPEWLDRVCEVSGHDRPHTVSGTVVVENAVSGVLDSENFDAMLDAAAKYGETHELVGPRGIGGLDPTPTARPLRALFLPAEGAVDSGAVSEALRAALVARGVRFVDQPVGALVREDDRVTGAMLADGSRVAAGTVMVAAGAFTTPLLDTVLGPHDVQPVFSGTGIAAVTHRSGAEQFGHVVRTVNRAGSCGLHAVPFPGGRDYIGATNVVFATPRTRPSAGLSHFLLQCAIDQLNNDFAFAQIDEWRVGNRPVTLDTFPLLGPGPLEGLHIATGTYRDGFHNSPLIARIMADGILGGAQPYEHPFRPDRRPISVFTAAESAGETAYQGACTGFEASLVLPRLWRHDAVPALFASGAVRMYEDLDSSHGLSPDIVPFLVAGAFSEDGPDRDAYLRVKSLLADRGASSGLETVR</sequence>
<reference evidence="3 4" key="1">
    <citation type="submission" date="2017-09" db="EMBL/GenBank/DDBJ databases">
        <authorList>
            <person name="Lee N."/>
            <person name="Cho B.-K."/>
        </authorList>
    </citation>
    <scope>NUCLEOTIDE SEQUENCE [LARGE SCALE GENOMIC DNA]</scope>
    <source>
        <strain evidence="3 4">ATCC 13740</strain>
    </source>
</reference>
<feature type="domain" description="FAD dependent oxidoreductase" evidence="2">
    <location>
        <begin position="5"/>
        <end position="372"/>
    </location>
</feature>
<dbReference type="PANTHER" id="PTHR13847:SF289">
    <property type="entry name" value="GLYCINE OXIDASE"/>
    <property type="match status" value="1"/>
</dbReference>
<dbReference type="SUPFAM" id="SSF51905">
    <property type="entry name" value="FAD/NAD(P)-binding domain"/>
    <property type="match status" value="1"/>
</dbReference>
<keyword evidence="1" id="KW-0560">Oxidoreductase</keyword>
<dbReference type="Gene3D" id="3.30.9.10">
    <property type="entry name" value="D-Amino Acid Oxidase, subunit A, domain 2"/>
    <property type="match status" value="1"/>
</dbReference>
<dbReference type="RefSeq" id="WP_150480143.1">
    <property type="nucleotide sequence ID" value="NZ_BMTB01000007.1"/>
</dbReference>